<dbReference type="AlphaFoldDB" id="A0A0F8WFN9"/>
<gene>
    <name evidence="1" type="ORF">LCGC14_3072310</name>
</gene>
<accession>A0A0F8WFN9</accession>
<comment type="caution">
    <text evidence="1">The sequence shown here is derived from an EMBL/GenBank/DDBJ whole genome shotgun (WGS) entry which is preliminary data.</text>
</comment>
<protein>
    <submittedName>
        <fullName evidence="1">Uncharacterized protein</fullName>
    </submittedName>
</protein>
<feature type="non-terminal residue" evidence="1">
    <location>
        <position position="1"/>
    </location>
</feature>
<dbReference type="EMBL" id="LAZR01065383">
    <property type="protein sequence ID" value="KKK55662.1"/>
    <property type="molecule type" value="Genomic_DNA"/>
</dbReference>
<organism evidence="1">
    <name type="scientific">marine sediment metagenome</name>
    <dbReference type="NCBI Taxonomy" id="412755"/>
    <lineage>
        <taxon>unclassified sequences</taxon>
        <taxon>metagenomes</taxon>
        <taxon>ecological metagenomes</taxon>
    </lineage>
</organism>
<name>A0A0F8WFN9_9ZZZZ</name>
<reference evidence="1" key="1">
    <citation type="journal article" date="2015" name="Nature">
        <title>Complex archaea that bridge the gap between prokaryotes and eukaryotes.</title>
        <authorList>
            <person name="Spang A."/>
            <person name="Saw J.H."/>
            <person name="Jorgensen S.L."/>
            <person name="Zaremba-Niedzwiedzka K."/>
            <person name="Martijn J."/>
            <person name="Lind A.E."/>
            <person name="van Eijk R."/>
            <person name="Schleper C."/>
            <person name="Guy L."/>
            <person name="Ettema T.J."/>
        </authorList>
    </citation>
    <scope>NUCLEOTIDE SEQUENCE</scope>
</reference>
<proteinExistence type="predicted"/>
<sequence>IKLTKLGVHEVSLFIWTPLPGAESFESETGWARYEDLNWSPRWRSNYDKLSSFRKKLYMQWLLTKVLYHPIDLACSAWNVITGRYKLKSEMALRRVLQHYLPFLR</sequence>
<evidence type="ECO:0000313" key="1">
    <source>
        <dbReference type="EMBL" id="KKK55662.1"/>
    </source>
</evidence>